<evidence type="ECO:0000256" key="5">
    <source>
        <dbReference type="ARBA" id="ARBA00023242"/>
    </source>
</evidence>
<organism evidence="7">
    <name type="scientific">Rhipicephalus appendiculatus</name>
    <name type="common">Brown ear tick</name>
    <dbReference type="NCBI Taxonomy" id="34631"/>
    <lineage>
        <taxon>Eukaryota</taxon>
        <taxon>Metazoa</taxon>
        <taxon>Ecdysozoa</taxon>
        <taxon>Arthropoda</taxon>
        <taxon>Chelicerata</taxon>
        <taxon>Arachnida</taxon>
        <taxon>Acari</taxon>
        <taxon>Parasitiformes</taxon>
        <taxon>Ixodida</taxon>
        <taxon>Ixodoidea</taxon>
        <taxon>Ixodidae</taxon>
        <taxon>Rhipicephalinae</taxon>
        <taxon>Rhipicephalus</taxon>
        <taxon>Rhipicephalus</taxon>
    </lineage>
</organism>
<evidence type="ECO:0000256" key="3">
    <source>
        <dbReference type="ARBA" id="ARBA00015520"/>
    </source>
</evidence>
<dbReference type="InterPro" id="IPR019186">
    <property type="entry name" value="Nucleolar_protein_12"/>
</dbReference>
<dbReference type="EMBL" id="GEDV01002047">
    <property type="protein sequence ID" value="JAP86510.1"/>
    <property type="molecule type" value="Transcribed_RNA"/>
</dbReference>
<reference evidence="7" key="1">
    <citation type="journal article" date="2016" name="Ticks Tick Borne Dis.">
        <title>De novo assembly and annotation of the salivary gland transcriptome of Rhipicephalus appendiculatus male and female ticks during blood feeding.</title>
        <authorList>
            <person name="de Castro M.H."/>
            <person name="de Klerk D."/>
            <person name="Pienaar R."/>
            <person name="Latif A.A."/>
            <person name="Rees D.J."/>
            <person name="Mans B.J."/>
        </authorList>
    </citation>
    <scope>NUCLEOTIDE SEQUENCE</scope>
    <source>
        <tissue evidence="7">Salivary glands</tissue>
    </source>
</reference>
<dbReference type="PANTHER" id="PTHR14577">
    <property type="entry name" value="NUCLEOLAR PROTEIN 12"/>
    <property type="match status" value="1"/>
</dbReference>
<dbReference type="Pfam" id="PF09805">
    <property type="entry name" value="Nop25"/>
    <property type="match status" value="1"/>
</dbReference>
<feature type="region of interest" description="Disordered" evidence="6">
    <location>
        <begin position="161"/>
        <end position="189"/>
    </location>
</feature>
<evidence type="ECO:0000256" key="1">
    <source>
        <dbReference type="ARBA" id="ARBA00004604"/>
    </source>
</evidence>
<feature type="compositionally biased region" description="Basic and acidic residues" evidence="6">
    <location>
        <begin position="38"/>
        <end position="54"/>
    </location>
</feature>
<keyword evidence="4" id="KW-0175">Coiled coil</keyword>
<evidence type="ECO:0000313" key="7">
    <source>
        <dbReference type="EMBL" id="JAP86510.1"/>
    </source>
</evidence>
<feature type="region of interest" description="Disordered" evidence="6">
    <location>
        <begin position="66"/>
        <end position="93"/>
    </location>
</feature>
<comment type="subcellular location">
    <subcellularLocation>
        <location evidence="1">Nucleus</location>
        <location evidence="1">Nucleolus</location>
    </subcellularLocation>
</comment>
<comment type="similarity">
    <text evidence="2">Belongs to the RRP17 family.</text>
</comment>
<keyword evidence="5" id="KW-0539">Nucleus</keyword>
<evidence type="ECO:0000256" key="2">
    <source>
        <dbReference type="ARBA" id="ARBA00007175"/>
    </source>
</evidence>
<proteinExistence type="inferred from homology"/>
<dbReference type="GO" id="GO:0005730">
    <property type="term" value="C:nucleolus"/>
    <property type="evidence" value="ECO:0007669"/>
    <property type="project" value="UniProtKB-SubCell"/>
</dbReference>
<evidence type="ECO:0000256" key="4">
    <source>
        <dbReference type="ARBA" id="ARBA00023054"/>
    </source>
</evidence>
<feature type="compositionally biased region" description="Basic residues" evidence="6">
    <location>
        <begin position="167"/>
        <end position="189"/>
    </location>
</feature>
<name>A0A131Z6V0_RHIAP</name>
<protein>
    <recommendedName>
        <fullName evidence="3">Nucleolar protein 12</fullName>
    </recommendedName>
</protein>
<dbReference type="PANTHER" id="PTHR14577:SF0">
    <property type="entry name" value="NUCLEOLAR PROTEIN 12"/>
    <property type="match status" value="1"/>
</dbReference>
<accession>A0A131Z6V0</accession>
<dbReference type="AlphaFoldDB" id="A0A131Z6V0"/>
<sequence length="189" mass="22015">MKKKRSKNPPKKVHLVFDERERRDFLTGFQKRKKERQKKAQEKLKQQAQEEKRRLRAEKQEILQRLLGDKPVAGSSADVEREEQPVTYDMPDHTVTVTSLESCDLYGDVHIGNNQAAVDDEEDGITDEIEKGRTADSDKQRLKALARQMGDCSTKLRAALHKDKKERGKMRRIKLRTTKKAKLARTHRR</sequence>
<dbReference type="GO" id="GO:0019843">
    <property type="term" value="F:rRNA binding"/>
    <property type="evidence" value="ECO:0007669"/>
    <property type="project" value="TreeGrafter"/>
</dbReference>
<evidence type="ECO:0000256" key="6">
    <source>
        <dbReference type="SAM" id="MobiDB-lite"/>
    </source>
</evidence>
<feature type="region of interest" description="Disordered" evidence="6">
    <location>
        <begin position="28"/>
        <end position="54"/>
    </location>
</feature>